<reference evidence="2 3" key="1">
    <citation type="journal article" date="2016" name="Proc. Natl. Acad. Sci. U.S.A.">
        <title>Comparative genomics of biotechnologically important yeasts.</title>
        <authorList>
            <person name="Riley R."/>
            <person name="Haridas S."/>
            <person name="Wolfe K.H."/>
            <person name="Lopes M.R."/>
            <person name="Hittinger C.T."/>
            <person name="Goeker M."/>
            <person name="Salamov A.A."/>
            <person name="Wisecaver J.H."/>
            <person name="Long T.M."/>
            <person name="Calvey C.H."/>
            <person name="Aerts A.L."/>
            <person name="Barry K.W."/>
            <person name="Choi C."/>
            <person name="Clum A."/>
            <person name="Coughlan A.Y."/>
            <person name="Deshpande S."/>
            <person name="Douglass A.P."/>
            <person name="Hanson S.J."/>
            <person name="Klenk H.-P."/>
            <person name="LaButti K.M."/>
            <person name="Lapidus A."/>
            <person name="Lindquist E.A."/>
            <person name="Lipzen A.M."/>
            <person name="Meier-Kolthoff J.P."/>
            <person name="Ohm R.A."/>
            <person name="Otillar R.P."/>
            <person name="Pangilinan J.L."/>
            <person name="Peng Y."/>
            <person name="Rokas A."/>
            <person name="Rosa C.A."/>
            <person name="Scheuner C."/>
            <person name="Sibirny A.A."/>
            <person name="Slot J.C."/>
            <person name="Stielow J.B."/>
            <person name="Sun H."/>
            <person name="Kurtzman C.P."/>
            <person name="Blackwell M."/>
            <person name="Grigoriev I.V."/>
            <person name="Jeffries T.W."/>
        </authorList>
    </citation>
    <scope>NUCLEOTIDE SEQUENCE [LARGE SCALE GENOMIC DNA]</scope>
    <source>
        <strain evidence="2 3">NRRL Y-11557</strain>
    </source>
</reference>
<sequence length="685" mass="77777">MCTGGDVRGQQKAAMALQKSFPRRQYTLWTVVSCYLLAISDVVSPQERVLFSTLASRLIPLIEPVRTAEEAVLKARVLELLPMTDELISFLYDGATEKWNNLELATMRLEALVKSEKWEQVFDSSMTTVTAENLDDFESWKQMAYAATKLDNEERTNALIELMEKRHKTRNGALAAVYYASLRSTEATVAAAKSYFQIFGRQQCAFEDLQTYVGAFDAQKWLAFVDEQITLSIENSAQHEVDILVNARKFHYLLAPEDKSFVEDNISLYNKLLTSPALQDKLETDYFYGDDLIIMAATWLLEGRPVSSPVPDKDLIISVIILLETAASRDKYQFRIRLWLTRLYLYIGSFQQALGHYNILSIKNIQMDVLSHYLLSHVSTVCPTWKPLISTRDIYDSNAVQTPYHIKKVYETGAFSQVAGCMEFGKRLSESVNKGILCVEAKRVARILGMKMDGLAINPMLVSTKWKENRNFSILYGATPDENLEQKYQVGPKQDGTWVNAFILRETIIEELLAADKRTEYTSLLKDLLEKESLESLTQVEKWSLEMVVQLSVVAVSATVDSVAVLHKGLSERIEKYAKTGDTSLSWEWFHSRFIVVETVMIVIASLDGLVVMPGTKRNGKVVSAIVACKKSFQAVVYRIKEDAKRLKLGRERWARDCVKRISEFDIVKKLDVGSISYTMCNSEY</sequence>
<dbReference type="Pfam" id="PF09797">
    <property type="entry name" value="NatB_MDM20"/>
    <property type="match status" value="1"/>
</dbReference>
<comment type="similarity">
    <text evidence="1">Belongs to the MDM20/NAA25 family.</text>
</comment>
<evidence type="ECO:0000313" key="2">
    <source>
        <dbReference type="EMBL" id="ODQ73309.1"/>
    </source>
</evidence>
<proteinExistence type="inferred from homology"/>
<accession>A0A1E3Q6H8</accession>
<gene>
    <name evidence="2" type="ORF">LIPSTDRAFT_71693</name>
</gene>
<evidence type="ECO:0000256" key="1">
    <source>
        <dbReference type="ARBA" id="ARBA00006298"/>
    </source>
</evidence>
<dbReference type="PANTHER" id="PTHR22767:SF3">
    <property type="entry name" value="N-ALPHA-ACETYLTRANSFERASE 25, NATB AUXILIARY SUBUNIT"/>
    <property type="match status" value="1"/>
</dbReference>
<dbReference type="Proteomes" id="UP000094385">
    <property type="component" value="Unassembled WGS sequence"/>
</dbReference>
<name>A0A1E3Q6H8_LIPST</name>
<evidence type="ECO:0000313" key="3">
    <source>
        <dbReference type="Proteomes" id="UP000094385"/>
    </source>
</evidence>
<dbReference type="InterPro" id="IPR019183">
    <property type="entry name" value="NAA25_NatB_aux_su"/>
</dbReference>
<dbReference type="EMBL" id="KV454294">
    <property type="protein sequence ID" value="ODQ73309.1"/>
    <property type="molecule type" value="Genomic_DNA"/>
</dbReference>
<protein>
    <submittedName>
        <fullName evidence="2">Uncharacterized protein</fullName>
    </submittedName>
</protein>
<keyword evidence="3" id="KW-1185">Reference proteome</keyword>
<dbReference type="PANTHER" id="PTHR22767">
    <property type="entry name" value="N-TERMINAL ACETYLTRANSFERASE-RELATED"/>
    <property type="match status" value="1"/>
</dbReference>
<organism evidence="2 3">
    <name type="scientific">Lipomyces starkeyi NRRL Y-11557</name>
    <dbReference type="NCBI Taxonomy" id="675824"/>
    <lineage>
        <taxon>Eukaryota</taxon>
        <taxon>Fungi</taxon>
        <taxon>Dikarya</taxon>
        <taxon>Ascomycota</taxon>
        <taxon>Saccharomycotina</taxon>
        <taxon>Lipomycetes</taxon>
        <taxon>Lipomycetales</taxon>
        <taxon>Lipomycetaceae</taxon>
        <taxon>Lipomyces</taxon>
    </lineage>
</organism>
<dbReference type="GO" id="GO:0031416">
    <property type="term" value="C:NatB complex"/>
    <property type="evidence" value="ECO:0007669"/>
    <property type="project" value="TreeGrafter"/>
</dbReference>
<dbReference type="OrthoDB" id="1874341at2759"/>
<dbReference type="STRING" id="675824.A0A1E3Q6H8"/>
<dbReference type="AlphaFoldDB" id="A0A1E3Q6H8"/>